<dbReference type="SUPFAM" id="SSF54593">
    <property type="entry name" value="Glyoxalase/Bleomycin resistance protein/Dihydroxybiphenyl dioxygenase"/>
    <property type="match status" value="1"/>
</dbReference>
<evidence type="ECO:0000313" key="1">
    <source>
        <dbReference type="EMBL" id="AEI94823.1"/>
    </source>
</evidence>
<evidence type="ECO:0008006" key="3">
    <source>
        <dbReference type="Google" id="ProtNLM"/>
    </source>
</evidence>
<evidence type="ECO:0000313" key="2">
    <source>
        <dbReference type="Proteomes" id="UP000001353"/>
    </source>
</evidence>
<organism evidence="1 2">
    <name type="scientific">Roseobacter litoralis (strain ATCC 49566 / DSM 6996 / JCM 21268 / NBRC 15278 / OCh 149)</name>
    <dbReference type="NCBI Taxonomy" id="391595"/>
    <lineage>
        <taxon>Bacteria</taxon>
        <taxon>Pseudomonadati</taxon>
        <taxon>Pseudomonadota</taxon>
        <taxon>Alphaproteobacteria</taxon>
        <taxon>Rhodobacterales</taxon>
        <taxon>Roseobacteraceae</taxon>
        <taxon>Roseobacter</taxon>
    </lineage>
</organism>
<dbReference type="Proteomes" id="UP000001353">
    <property type="component" value="Chromosome"/>
</dbReference>
<dbReference type="AlphaFoldDB" id="F7ZG92"/>
<gene>
    <name evidence="1" type="ordered locus">RLO149_c028640</name>
</gene>
<dbReference type="HOGENOM" id="CLU_3029626_0_0_5"/>
<sequence length="55" mass="5827">MAAGPKTCLHLAGLGVEITRNPGPMKAAPDETGEYETIAFIKDPDGYNIELIQAP</sequence>
<proteinExistence type="predicted"/>
<dbReference type="KEGG" id="rli:RLO149_c028640"/>
<dbReference type="eggNOG" id="COG0346">
    <property type="taxonomic scope" value="Bacteria"/>
</dbReference>
<accession>F7ZG92</accession>
<name>F7ZG92_ROSLO</name>
<dbReference type="Gene3D" id="3.10.180.10">
    <property type="entry name" value="2,3-Dihydroxybiphenyl 1,2-Dioxygenase, domain 1"/>
    <property type="match status" value="1"/>
</dbReference>
<dbReference type="InterPro" id="IPR029068">
    <property type="entry name" value="Glyas_Bleomycin-R_OHBP_Dase"/>
</dbReference>
<reference evidence="1 2" key="1">
    <citation type="journal article" date="2011" name="BMC Genomics">
        <title>Comparative genome analysis and genome-guided physiological analysis of Roseobacter litoralis.</title>
        <authorList>
            <person name="Kalhoefer D."/>
            <person name="Thole S."/>
            <person name="Voget S."/>
            <person name="Lehmann R."/>
            <person name="Liesegang H."/>
            <person name="Wollher A."/>
            <person name="Daniel R."/>
            <person name="Simon M."/>
            <person name="Brinkhoff T."/>
        </authorList>
    </citation>
    <scope>NUCLEOTIDE SEQUENCE [LARGE SCALE GENOMIC DNA]</scope>
    <source>
        <strain evidence="2">ATCC 49566 / DSM 6996 / JCM 21268 / NBRC 15278 / OCh 149</strain>
    </source>
</reference>
<protein>
    <recommendedName>
        <fullName evidence="3">Lactoylglutathione lyase</fullName>
    </recommendedName>
</protein>
<dbReference type="STRING" id="391595.RLO149_c028640"/>
<dbReference type="EMBL" id="CP002623">
    <property type="protein sequence ID" value="AEI94823.1"/>
    <property type="molecule type" value="Genomic_DNA"/>
</dbReference>
<keyword evidence="2" id="KW-1185">Reference proteome</keyword>